<reference evidence="2" key="1">
    <citation type="submission" date="2024-02" db="EMBL/GenBank/DDBJ databases">
        <title>Sediminibacterium planktonica sp. nov. and Sediminibacterium longus sp. nov., isolated from surface lake and river water.</title>
        <authorList>
            <person name="Watanabe K."/>
            <person name="Takemine S."/>
            <person name="Ishii Y."/>
            <person name="Ogata Y."/>
            <person name="Shindo C."/>
            <person name="Suda W."/>
        </authorList>
    </citation>
    <scope>NUCLEOTIDE SEQUENCE</scope>
    <source>
        <strain evidence="2">KACHI17</strain>
    </source>
</reference>
<evidence type="ECO:0000313" key="2">
    <source>
        <dbReference type="EMBL" id="BFG70385.1"/>
    </source>
</evidence>
<evidence type="ECO:0008006" key="3">
    <source>
        <dbReference type="Google" id="ProtNLM"/>
    </source>
</evidence>
<evidence type="ECO:0000256" key="1">
    <source>
        <dbReference type="SAM" id="Phobius"/>
    </source>
</evidence>
<sequence>MTDHKSMIDPEGNILSVGEIIIKIQTFIHFLKKRWYALFLTFLITSILGFFYSKKQKTIYSATLTFALEDEKSNGLAGAMGIASTFGFDIGSGNGGGAFSAPNLAELMKSRTLIEKVLLNPIEQNGNFVSLADYYLQFKGYKHKWKDEKSLDTLTFGVFSDKNKFTRTQDSVMGLLYESIIFPGSGLIIYQKEKKASILAIEFHSEDEIFAKAFVEYVAKEVSELYIETKSKKAKLNVQVLEKQVDSIRNELNAAISGVAVANDNTFNLNPALLKKKTPGVRRQIDVQANTAILTQLVANLEMARVTLLKETPLIQIIDKPVLPLKREKISTLKTTIGAGIFGVLFIVFLYGGRFLIQSLIVSARLEANKNKNNSI</sequence>
<dbReference type="EMBL" id="AP029612">
    <property type="protein sequence ID" value="BFG70385.1"/>
    <property type="molecule type" value="Genomic_DNA"/>
</dbReference>
<organism evidence="2">
    <name type="scientific">Sediminibacterium sp. KACHI17</name>
    <dbReference type="NCBI Taxonomy" id="1751071"/>
    <lineage>
        <taxon>Bacteria</taxon>
        <taxon>Pseudomonadati</taxon>
        <taxon>Bacteroidota</taxon>
        <taxon>Chitinophagia</taxon>
        <taxon>Chitinophagales</taxon>
        <taxon>Chitinophagaceae</taxon>
        <taxon>Sediminibacterium</taxon>
    </lineage>
</organism>
<gene>
    <name evidence="2" type="ORF">KACHI17_12660</name>
</gene>
<keyword evidence="1" id="KW-0812">Transmembrane</keyword>
<dbReference type="AlphaFoldDB" id="A0AAT9GIE3"/>
<feature type="transmembrane region" description="Helical" evidence="1">
    <location>
        <begin position="35"/>
        <end position="52"/>
    </location>
</feature>
<protein>
    <recommendedName>
        <fullName evidence="3">Lipopolysaccharide biosynthesis protein</fullName>
    </recommendedName>
</protein>
<keyword evidence="1" id="KW-1133">Transmembrane helix</keyword>
<dbReference type="PANTHER" id="PTHR32309">
    <property type="entry name" value="TYROSINE-PROTEIN KINASE"/>
    <property type="match status" value="1"/>
</dbReference>
<name>A0AAT9GIE3_9BACT</name>
<feature type="transmembrane region" description="Helical" evidence="1">
    <location>
        <begin position="336"/>
        <end position="357"/>
    </location>
</feature>
<dbReference type="GO" id="GO:0004713">
    <property type="term" value="F:protein tyrosine kinase activity"/>
    <property type="evidence" value="ECO:0007669"/>
    <property type="project" value="TreeGrafter"/>
</dbReference>
<dbReference type="GO" id="GO:0005886">
    <property type="term" value="C:plasma membrane"/>
    <property type="evidence" value="ECO:0007669"/>
    <property type="project" value="TreeGrafter"/>
</dbReference>
<keyword evidence="1" id="KW-0472">Membrane</keyword>
<dbReference type="PANTHER" id="PTHR32309:SF13">
    <property type="entry name" value="FERRIC ENTEROBACTIN TRANSPORT PROTEIN FEPE"/>
    <property type="match status" value="1"/>
</dbReference>
<accession>A0AAT9GIE3</accession>
<dbReference type="RefSeq" id="WP_353550666.1">
    <property type="nucleotide sequence ID" value="NZ_AP029612.1"/>
</dbReference>
<dbReference type="InterPro" id="IPR050445">
    <property type="entry name" value="Bact_polysacc_biosynth/exp"/>
</dbReference>
<proteinExistence type="predicted"/>